<organism evidence="1 2">
    <name type="scientific">Ensete ventricosum</name>
    <name type="common">Abyssinian banana</name>
    <name type="synonym">Musa ensete</name>
    <dbReference type="NCBI Taxonomy" id="4639"/>
    <lineage>
        <taxon>Eukaryota</taxon>
        <taxon>Viridiplantae</taxon>
        <taxon>Streptophyta</taxon>
        <taxon>Embryophyta</taxon>
        <taxon>Tracheophyta</taxon>
        <taxon>Spermatophyta</taxon>
        <taxon>Magnoliopsida</taxon>
        <taxon>Liliopsida</taxon>
        <taxon>Zingiberales</taxon>
        <taxon>Musaceae</taxon>
        <taxon>Ensete</taxon>
    </lineage>
</organism>
<evidence type="ECO:0000313" key="2">
    <source>
        <dbReference type="Proteomes" id="UP001222027"/>
    </source>
</evidence>
<dbReference type="EMBL" id="JAQQAF010000008">
    <property type="protein sequence ID" value="KAJ8467552.1"/>
    <property type="molecule type" value="Genomic_DNA"/>
</dbReference>
<dbReference type="Proteomes" id="UP001222027">
    <property type="component" value="Unassembled WGS sequence"/>
</dbReference>
<accession>A0AAV8P5S4</accession>
<proteinExistence type="predicted"/>
<gene>
    <name evidence="1" type="ORF">OPV22_030104</name>
</gene>
<comment type="caution">
    <text evidence="1">The sequence shown here is derived from an EMBL/GenBank/DDBJ whole genome shotgun (WGS) entry which is preliminary data.</text>
</comment>
<evidence type="ECO:0000313" key="1">
    <source>
        <dbReference type="EMBL" id="KAJ8467552.1"/>
    </source>
</evidence>
<name>A0AAV8P5S4_ENSVE</name>
<dbReference type="AlphaFoldDB" id="A0AAV8P5S4"/>
<sequence>MAQLRPIIDFIEPFIIFGPYAWGPDLVSVDTRGRGRVGGGRPSTRHGCGGGNNDAADIVDDLSHLVDLGQIPPVQSRSPASRSSGHIATRLYRGRSSKRRLMSGKLL</sequence>
<protein>
    <submittedName>
        <fullName evidence="1">Uncharacterized protein</fullName>
    </submittedName>
</protein>
<keyword evidence="2" id="KW-1185">Reference proteome</keyword>
<reference evidence="1 2" key="1">
    <citation type="submission" date="2022-12" db="EMBL/GenBank/DDBJ databases">
        <title>Chromosome-scale assembly of the Ensete ventricosum genome.</title>
        <authorList>
            <person name="Dussert Y."/>
            <person name="Stocks J."/>
            <person name="Wendawek A."/>
            <person name="Woldeyes F."/>
            <person name="Nichols R.A."/>
            <person name="Borrell J.S."/>
        </authorList>
    </citation>
    <scope>NUCLEOTIDE SEQUENCE [LARGE SCALE GENOMIC DNA]</scope>
    <source>
        <strain evidence="2">cv. Maze</strain>
        <tissue evidence="1">Seeds</tissue>
    </source>
</reference>